<reference evidence="4 5" key="1">
    <citation type="submission" date="2016-11" db="EMBL/GenBank/DDBJ databases">
        <authorList>
            <person name="Jaros S."/>
            <person name="Januszkiewicz K."/>
            <person name="Wedrychowicz H."/>
        </authorList>
    </citation>
    <scope>NUCLEOTIDE SEQUENCE [LARGE SCALE GENOMIC DNA]</scope>
    <source>
        <strain evidence="4 5">DSM 21986</strain>
    </source>
</reference>
<gene>
    <name evidence="4" type="ORF">SAMN05443144_102208</name>
</gene>
<keyword evidence="1" id="KW-0812">Transmembrane</keyword>
<evidence type="ECO:0000313" key="5">
    <source>
        <dbReference type="Proteomes" id="UP000184041"/>
    </source>
</evidence>
<feature type="transmembrane region" description="Helical" evidence="1">
    <location>
        <begin position="101"/>
        <end position="124"/>
    </location>
</feature>
<dbReference type="PANTHER" id="PTHR30273">
    <property type="entry name" value="PERIPLASMIC SIGNAL SENSOR AND SIGMA FACTOR ACTIVATOR FECR-RELATED"/>
    <property type="match status" value="1"/>
</dbReference>
<dbReference type="InterPro" id="IPR012373">
    <property type="entry name" value="Ferrdict_sens_TM"/>
</dbReference>
<dbReference type="STRING" id="1194090.SAMN05443144_102208"/>
<evidence type="ECO:0000259" key="3">
    <source>
        <dbReference type="Pfam" id="PF16344"/>
    </source>
</evidence>
<dbReference type="InterPro" id="IPR006860">
    <property type="entry name" value="FecR"/>
</dbReference>
<keyword evidence="5" id="KW-1185">Reference proteome</keyword>
<keyword evidence="1" id="KW-0472">Membrane</keyword>
<dbReference type="Pfam" id="PF16344">
    <property type="entry name" value="FecR_C"/>
    <property type="match status" value="1"/>
</dbReference>
<dbReference type="GO" id="GO:0016989">
    <property type="term" value="F:sigma factor antagonist activity"/>
    <property type="evidence" value="ECO:0007669"/>
    <property type="project" value="TreeGrafter"/>
</dbReference>
<evidence type="ECO:0000259" key="2">
    <source>
        <dbReference type="Pfam" id="PF04773"/>
    </source>
</evidence>
<dbReference type="OrthoDB" id="643766at2"/>
<evidence type="ECO:0000313" key="4">
    <source>
        <dbReference type="EMBL" id="SHE64413.1"/>
    </source>
</evidence>
<protein>
    <submittedName>
        <fullName evidence="4">FecR family protein</fullName>
    </submittedName>
</protein>
<dbReference type="Gene3D" id="2.60.120.1440">
    <property type="match status" value="1"/>
</dbReference>
<sequence length="361" mass="41434">MDDFPKRQLLINYLLGLCTPEEVKEVEYWLDKEPGNISLLQEVSREIGHQGSLSFTEKDEIRDRLFSEIEKEEGTHSGRERRDSDIKSSYFQRSHRIRGGLWMKVAAMALIIVMAGGIGLYYSYNDFPSSQTQSEIKFEQRTLSNGQTATLRFGDGSVIRLNAGSTLRYPEKFGSDKREVYLEGEGFFSVNRDESRPFIVHAGPTTTRVLGTSFNIRAYDDDVQVAVAEGKVAVSREDEDEEIDSEGESRETETIYLTKNQWVTYRSAGQLIEKGEGNIDELIAWKDKRLVFTDKSLDHIAERLERWYNIDIVLSDSSFEERRMSASFEDEPLTEVLAVIALSLDLDYKREGRRVTFHNNE</sequence>
<evidence type="ECO:0000256" key="1">
    <source>
        <dbReference type="SAM" id="Phobius"/>
    </source>
</evidence>
<accession>A0A1M4V6A6</accession>
<dbReference type="AlphaFoldDB" id="A0A1M4V6A6"/>
<dbReference type="PANTHER" id="PTHR30273:SF2">
    <property type="entry name" value="PROTEIN FECR"/>
    <property type="match status" value="1"/>
</dbReference>
<organism evidence="4 5">
    <name type="scientific">Fodinibius roseus</name>
    <dbReference type="NCBI Taxonomy" id="1194090"/>
    <lineage>
        <taxon>Bacteria</taxon>
        <taxon>Pseudomonadati</taxon>
        <taxon>Balneolota</taxon>
        <taxon>Balneolia</taxon>
        <taxon>Balneolales</taxon>
        <taxon>Balneolaceae</taxon>
        <taxon>Fodinibius</taxon>
    </lineage>
</organism>
<dbReference type="EMBL" id="FQUS01000002">
    <property type="protein sequence ID" value="SHE64413.1"/>
    <property type="molecule type" value="Genomic_DNA"/>
</dbReference>
<dbReference type="Pfam" id="PF04773">
    <property type="entry name" value="FecR"/>
    <property type="match status" value="1"/>
</dbReference>
<keyword evidence="1" id="KW-1133">Transmembrane helix</keyword>
<proteinExistence type="predicted"/>
<dbReference type="Proteomes" id="UP000184041">
    <property type="component" value="Unassembled WGS sequence"/>
</dbReference>
<dbReference type="Gene3D" id="3.55.50.30">
    <property type="match status" value="1"/>
</dbReference>
<dbReference type="PIRSF" id="PIRSF018266">
    <property type="entry name" value="FecR"/>
    <property type="match status" value="1"/>
</dbReference>
<dbReference type="RefSeq" id="WP_073059329.1">
    <property type="nucleotide sequence ID" value="NZ_FQUS01000002.1"/>
</dbReference>
<feature type="domain" description="Protein FecR C-terminal" evidence="3">
    <location>
        <begin position="289"/>
        <end position="356"/>
    </location>
</feature>
<name>A0A1M4V6A6_9BACT</name>
<feature type="domain" description="FecR protein" evidence="2">
    <location>
        <begin position="145"/>
        <end position="232"/>
    </location>
</feature>
<dbReference type="InterPro" id="IPR032508">
    <property type="entry name" value="FecR_C"/>
</dbReference>